<dbReference type="PANTHER" id="PTHR19918">
    <property type="entry name" value="CELL DIVISION CYCLE 20 CDC20 FIZZY -RELATED"/>
    <property type="match status" value="1"/>
</dbReference>
<dbReference type="SUPFAM" id="SSF50978">
    <property type="entry name" value="WD40 repeat-like"/>
    <property type="match status" value="1"/>
</dbReference>
<evidence type="ECO:0000313" key="15">
    <source>
        <dbReference type="Proteomes" id="UP000541610"/>
    </source>
</evidence>
<feature type="repeat" description="WD" evidence="9">
    <location>
        <begin position="571"/>
        <end position="615"/>
    </location>
</feature>
<keyword evidence="4 10" id="KW-0547">Nucleotide-binding</keyword>
<feature type="compositionally biased region" description="Polar residues" evidence="11">
    <location>
        <begin position="371"/>
        <end position="383"/>
    </location>
</feature>
<dbReference type="GO" id="GO:0010997">
    <property type="term" value="F:anaphase-promoting complex binding"/>
    <property type="evidence" value="ECO:0007669"/>
    <property type="project" value="InterPro"/>
</dbReference>
<feature type="domain" description="EF-hand" evidence="13">
    <location>
        <begin position="1056"/>
        <end position="1091"/>
    </location>
</feature>
<dbReference type="Gene3D" id="2.130.10.10">
    <property type="entry name" value="YVTN repeat-like/Quinoprotein amine dehydrogenase"/>
    <property type="match status" value="1"/>
</dbReference>
<proteinExistence type="inferred from homology"/>
<dbReference type="GO" id="GO:0005524">
    <property type="term" value="F:ATP binding"/>
    <property type="evidence" value="ECO:0007669"/>
    <property type="project" value="UniProtKB-UniRule"/>
</dbReference>
<dbReference type="InterPro" id="IPR001680">
    <property type="entry name" value="WD40_rpt"/>
</dbReference>
<gene>
    <name evidence="14" type="primary">CDH1_1</name>
    <name evidence="14" type="ORF">FOZ60_002310</name>
</gene>
<dbReference type="PANTHER" id="PTHR19918:SF1">
    <property type="entry name" value="FIZZY-RELATED PROTEIN HOMOLOG"/>
    <property type="match status" value="1"/>
</dbReference>
<dbReference type="InterPro" id="IPR011992">
    <property type="entry name" value="EF-hand-dom_pair"/>
</dbReference>
<dbReference type="Gene3D" id="1.10.510.10">
    <property type="entry name" value="Transferase(Phosphotransferase) domain 1"/>
    <property type="match status" value="1"/>
</dbReference>
<dbReference type="GO" id="GO:1990757">
    <property type="term" value="F:ubiquitin ligase activator activity"/>
    <property type="evidence" value="ECO:0007669"/>
    <property type="project" value="TreeGrafter"/>
</dbReference>
<dbReference type="PROSITE" id="PS00107">
    <property type="entry name" value="PROTEIN_KINASE_ATP"/>
    <property type="match status" value="1"/>
</dbReference>
<feature type="domain" description="Protein kinase" evidence="12">
    <location>
        <begin position="653"/>
        <end position="941"/>
    </location>
</feature>
<dbReference type="SMART" id="SM00320">
    <property type="entry name" value="WD40"/>
    <property type="match status" value="4"/>
</dbReference>
<keyword evidence="7" id="KW-0131">Cell cycle</keyword>
<keyword evidence="5" id="KW-0106">Calcium</keyword>
<dbReference type="PROSITE" id="PS50294">
    <property type="entry name" value="WD_REPEATS_REGION"/>
    <property type="match status" value="1"/>
</dbReference>
<dbReference type="Pfam" id="PF24807">
    <property type="entry name" value="WD40_CDC20-Fz"/>
    <property type="match status" value="1"/>
</dbReference>
<evidence type="ECO:0000256" key="8">
    <source>
        <dbReference type="ARBA" id="ARBA00024334"/>
    </source>
</evidence>
<evidence type="ECO:0000259" key="12">
    <source>
        <dbReference type="PROSITE" id="PS50011"/>
    </source>
</evidence>
<dbReference type="SMART" id="SM00220">
    <property type="entry name" value="S_TKc"/>
    <property type="match status" value="1"/>
</dbReference>
<dbReference type="InterPro" id="IPR008271">
    <property type="entry name" value="Ser/Thr_kinase_AS"/>
</dbReference>
<dbReference type="Proteomes" id="UP000541610">
    <property type="component" value="Unassembled WGS sequence"/>
</dbReference>
<evidence type="ECO:0000259" key="13">
    <source>
        <dbReference type="PROSITE" id="PS50222"/>
    </source>
</evidence>
<dbReference type="InterPro" id="IPR033010">
    <property type="entry name" value="Cdc20/Fizzy"/>
</dbReference>
<dbReference type="OrthoDB" id="10263272at2759"/>
<dbReference type="PROSITE" id="PS00108">
    <property type="entry name" value="PROTEIN_KINASE_ST"/>
    <property type="match status" value="1"/>
</dbReference>
<feature type="region of interest" description="Disordered" evidence="11">
    <location>
        <begin position="130"/>
        <end position="155"/>
    </location>
</feature>
<comment type="caution">
    <text evidence="14">The sequence shown here is derived from an EMBL/GenBank/DDBJ whole genome shotgun (WGS) entry which is preliminary data.</text>
</comment>
<dbReference type="InterPro" id="IPR056150">
    <property type="entry name" value="WD40_CDC20-Fz"/>
</dbReference>
<protein>
    <submittedName>
        <fullName evidence="14">Substrate-specific activator of APC-dependent proteolysis</fullName>
    </submittedName>
</protein>
<dbReference type="InterPro" id="IPR000719">
    <property type="entry name" value="Prot_kinase_dom"/>
</dbReference>
<dbReference type="SUPFAM" id="SSF47473">
    <property type="entry name" value="EF-hand"/>
    <property type="match status" value="1"/>
</dbReference>
<dbReference type="InterPro" id="IPR036322">
    <property type="entry name" value="WD40_repeat_dom_sf"/>
</dbReference>
<evidence type="ECO:0000256" key="7">
    <source>
        <dbReference type="ARBA" id="ARBA00023306"/>
    </source>
</evidence>
<dbReference type="Gene3D" id="1.10.238.10">
    <property type="entry name" value="EF-hand"/>
    <property type="match status" value="2"/>
</dbReference>
<dbReference type="GO" id="GO:0004672">
    <property type="term" value="F:protein kinase activity"/>
    <property type="evidence" value="ECO:0007669"/>
    <property type="project" value="InterPro"/>
</dbReference>
<evidence type="ECO:0000256" key="11">
    <source>
        <dbReference type="SAM" id="MobiDB-lite"/>
    </source>
</evidence>
<sequence>MTKTILFDDAKYGLQGPGMVKVAAYAANNAAFKSQLEAHAAVKSAQHALRLLNQLSQAAPAEFHAARMRYLHDHHLTETPEEMLRLAWSDVPGRHSYEEGYMVLNPESGSVDMKALLSLHRPEHHLPILAQGHHDSSKPHGDAVPKGSADPQLPLRPAERSLTSLCAHAYSPRRKPSIHRFLWRISILNPEEVGRADAPHRYVGGLSHVAPDTDLYRSELGLSSGADGKYLMVEDRASGSPARPWPHFHDSPKPLLHVNQRTLCPAELSCSVLRLCGEARMCRQKVLAFVCKSTFAFLGELSRNGAFWRRDSTRQSVGHSAADAQNMRAEASRESYMQALCSELLDFDLSPDMPGNSEDASSLTPTARSIVYNQDGSPQSHGTSLGRPRLFGNLGKDRSKDSSEEEFLNEARELHPVPHSTRKSLTYAEPLRKISRSPAKVLDAPNLQDDFYLNLVDWGAGNVLAVGLAKTVYLWCPMTGAVTQLCEVPEDDLVASVAWNQDGSSLAIGTGKGDVQIWDPVRVCGLSWSYNGAMLASGGNDNKVLTWSASMMPSGNVTDGHSSRISPVLRLADHQAAVKALAWSPHQHHTLATGGGTADRCIRFWDTHTGTCLNCVDTGSQVCNLSWAKSVNEVVSTHGYSLNQVVVWKYPSMRKVVTLTGHTYRVLYLSVSPDGQTVVTGAGDETLRFWNVFPPIQGIRSTASFVTVNLKKEQFGRGNFVATNPGRIDDYYLIEAQPIGKGSGGSVQRATNRGTGAVRAVKTIPKRTVKSIQRLADEIEVAARLVRQMISPVYYMHSRGVVHRDLKPENFMFSNPRDVTEASLKIIDFGVSKRIAPGQVLRTRACTPYYVAPEVLSSKYTNTCDMWSIGVIAYILLCGSPPFYGENEMEIIRRVRRGSFEFDLPAWTTVSTEAKDLIEKLLVLDPSRRLTAEQALHHPWIDSLAPGASVKTISPGALVNLNNFNKQNKLKRMALTVIARQIPEDSIEELRQMFSALDKNGDGTLTVEEISKGFELVGMDVPDHFSEYVANIDVGGSGVVDYSKFLAATLDKKHYIQEAVCWAAFRAFDLDGNGKITKEELAQVLSGGAFENIGDALGIHSREIEAIIDEVDADGDGEIDFEEFMQMMRVRSGNGASTA</sequence>
<evidence type="ECO:0000256" key="9">
    <source>
        <dbReference type="PROSITE-ProRule" id="PRU00221"/>
    </source>
</evidence>
<dbReference type="Pfam" id="PF00069">
    <property type="entry name" value="Pkinase"/>
    <property type="match status" value="1"/>
</dbReference>
<dbReference type="GO" id="GO:1905786">
    <property type="term" value="P:positive regulation of anaphase-promoting complex-dependent catabolic process"/>
    <property type="evidence" value="ECO:0007669"/>
    <property type="project" value="TreeGrafter"/>
</dbReference>
<dbReference type="InterPro" id="IPR019775">
    <property type="entry name" value="WD40_repeat_CS"/>
</dbReference>
<feature type="compositionally biased region" description="Basic and acidic residues" evidence="11">
    <location>
        <begin position="130"/>
        <end position="143"/>
    </location>
</feature>
<evidence type="ECO:0000256" key="6">
    <source>
        <dbReference type="ARBA" id="ARBA00022840"/>
    </source>
</evidence>
<keyword evidence="6 10" id="KW-0067">ATP-binding</keyword>
<dbReference type="GO" id="GO:0005680">
    <property type="term" value="C:anaphase-promoting complex"/>
    <property type="evidence" value="ECO:0007669"/>
    <property type="project" value="TreeGrafter"/>
</dbReference>
<dbReference type="PROSITE" id="PS50222">
    <property type="entry name" value="EF_HAND_2"/>
    <property type="match status" value="3"/>
</dbReference>
<dbReference type="SMART" id="SM00054">
    <property type="entry name" value="EFh"/>
    <property type="match status" value="3"/>
</dbReference>
<evidence type="ECO:0000256" key="4">
    <source>
        <dbReference type="ARBA" id="ARBA00022741"/>
    </source>
</evidence>
<evidence type="ECO:0000256" key="5">
    <source>
        <dbReference type="ARBA" id="ARBA00022837"/>
    </source>
</evidence>
<comment type="similarity">
    <text evidence="1">Belongs to the WD repeat CDC20/Fizzy family.</text>
</comment>
<feature type="domain" description="EF-hand" evidence="13">
    <location>
        <begin position="985"/>
        <end position="1020"/>
    </location>
</feature>
<evidence type="ECO:0000256" key="3">
    <source>
        <dbReference type="ARBA" id="ARBA00022737"/>
    </source>
</evidence>
<dbReference type="CDD" id="cd00051">
    <property type="entry name" value="EFh"/>
    <property type="match status" value="1"/>
</dbReference>
<dbReference type="InterPro" id="IPR015943">
    <property type="entry name" value="WD40/YVTN_repeat-like_dom_sf"/>
</dbReference>
<dbReference type="InterPro" id="IPR002048">
    <property type="entry name" value="EF_hand_dom"/>
</dbReference>
<dbReference type="PROSITE" id="PS00678">
    <property type="entry name" value="WD_REPEATS_1"/>
    <property type="match status" value="2"/>
</dbReference>
<dbReference type="PROSITE" id="PS00018">
    <property type="entry name" value="EF_HAND_1"/>
    <property type="match status" value="3"/>
</dbReference>
<dbReference type="GO" id="GO:0031145">
    <property type="term" value="P:anaphase-promoting complex-dependent catabolic process"/>
    <property type="evidence" value="ECO:0007669"/>
    <property type="project" value="TreeGrafter"/>
</dbReference>
<evidence type="ECO:0000256" key="1">
    <source>
        <dbReference type="ARBA" id="ARBA00006445"/>
    </source>
</evidence>
<feature type="binding site" evidence="10">
    <location>
        <position position="762"/>
    </location>
    <ligand>
        <name>ATP</name>
        <dbReference type="ChEBI" id="CHEBI:30616"/>
    </ligand>
</feature>
<evidence type="ECO:0000256" key="2">
    <source>
        <dbReference type="ARBA" id="ARBA00022574"/>
    </source>
</evidence>
<dbReference type="Pfam" id="PF13499">
    <property type="entry name" value="EF-hand_7"/>
    <property type="match status" value="2"/>
</dbReference>
<keyword evidence="2 9" id="KW-0853">WD repeat</keyword>
<feature type="domain" description="EF-hand" evidence="13">
    <location>
        <begin position="1099"/>
        <end position="1134"/>
    </location>
</feature>
<name>A0A7J6PIX2_PEROL</name>
<feature type="repeat" description="WD" evidence="9">
    <location>
        <begin position="659"/>
        <end position="692"/>
    </location>
</feature>
<accession>A0A7J6PIX2</accession>
<evidence type="ECO:0000256" key="10">
    <source>
        <dbReference type="PROSITE-ProRule" id="PRU10141"/>
    </source>
</evidence>
<organism evidence="14 15">
    <name type="scientific">Perkinsus olseni</name>
    <name type="common">Perkinsus atlanticus</name>
    <dbReference type="NCBI Taxonomy" id="32597"/>
    <lineage>
        <taxon>Eukaryota</taxon>
        <taxon>Sar</taxon>
        <taxon>Alveolata</taxon>
        <taxon>Perkinsozoa</taxon>
        <taxon>Perkinsea</taxon>
        <taxon>Perkinsida</taxon>
        <taxon>Perkinsidae</taxon>
        <taxon>Perkinsus</taxon>
    </lineage>
</organism>
<dbReference type="SUPFAM" id="SSF56112">
    <property type="entry name" value="Protein kinase-like (PK-like)"/>
    <property type="match status" value="1"/>
</dbReference>
<dbReference type="AlphaFoldDB" id="A0A7J6PIX2"/>
<dbReference type="CDD" id="cd05117">
    <property type="entry name" value="STKc_CAMK"/>
    <property type="match status" value="1"/>
</dbReference>
<dbReference type="FunFam" id="1.10.238.10:FF:000003">
    <property type="entry name" value="Calmodulin A"/>
    <property type="match status" value="1"/>
</dbReference>
<dbReference type="InterPro" id="IPR017441">
    <property type="entry name" value="Protein_kinase_ATP_BS"/>
</dbReference>
<keyword evidence="3" id="KW-0677">Repeat</keyword>
<dbReference type="EMBL" id="JABANP010000014">
    <property type="protein sequence ID" value="KAF4696079.1"/>
    <property type="molecule type" value="Genomic_DNA"/>
</dbReference>
<reference evidence="14 15" key="1">
    <citation type="submission" date="2020-04" db="EMBL/GenBank/DDBJ databases">
        <title>Perkinsus olseni comparative genomics.</title>
        <authorList>
            <person name="Bogema D.R."/>
        </authorList>
    </citation>
    <scope>NUCLEOTIDE SEQUENCE [LARGE SCALE GENOMIC DNA]</scope>
    <source>
        <strain evidence="14">00978-12</strain>
    </source>
</reference>
<feature type="region of interest" description="Disordered" evidence="11">
    <location>
        <begin position="371"/>
        <end position="404"/>
    </location>
</feature>
<dbReference type="PROSITE" id="PS50011">
    <property type="entry name" value="PROTEIN_KINASE_DOM"/>
    <property type="match status" value="1"/>
</dbReference>
<dbReference type="PROSITE" id="PS50082">
    <property type="entry name" value="WD_REPEATS_2"/>
    <property type="match status" value="3"/>
</dbReference>
<dbReference type="GO" id="GO:0005509">
    <property type="term" value="F:calcium ion binding"/>
    <property type="evidence" value="ECO:0007669"/>
    <property type="project" value="InterPro"/>
</dbReference>
<evidence type="ECO:0000313" key="14">
    <source>
        <dbReference type="EMBL" id="KAF4696079.1"/>
    </source>
</evidence>
<dbReference type="InterPro" id="IPR018247">
    <property type="entry name" value="EF_Hand_1_Ca_BS"/>
</dbReference>
<comment type="similarity">
    <text evidence="8">Belongs to the protein kinase superfamily. Ser/Thr protein kinase family. CDPK subfamily.</text>
</comment>
<feature type="repeat" description="WD" evidence="9">
    <location>
        <begin position="494"/>
        <end position="519"/>
    </location>
</feature>
<dbReference type="InterPro" id="IPR011009">
    <property type="entry name" value="Kinase-like_dom_sf"/>
</dbReference>